<evidence type="ECO:0000256" key="1">
    <source>
        <dbReference type="SAM" id="MobiDB-lite"/>
    </source>
</evidence>
<reference evidence="2 3" key="1">
    <citation type="submission" date="2017-11" db="EMBL/GenBank/DDBJ databases">
        <title>Draft genome sequence of Enterococcus plantarum TRW2 strain isolated from lettuce.</title>
        <authorList>
            <person name="Kim E.B."/>
            <person name="Marco M.L."/>
            <person name="Williams T.R."/>
            <person name="You I.H."/>
        </authorList>
    </citation>
    <scope>NUCLEOTIDE SEQUENCE [LARGE SCALE GENOMIC DNA]</scope>
    <source>
        <strain evidence="2 3">TRW2</strain>
    </source>
</reference>
<keyword evidence="3" id="KW-1185">Reference proteome</keyword>
<evidence type="ECO:0000313" key="2">
    <source>
        <dbReference type="EMBL" id="PZL77494.1"/>
    </source>
</evidence>
<evidence type="ECO:0000313" key="3">
    <source>
        <dbReference type="Proteomes" id="UP000249828"/>
    </source>
</evidence>
<accession>A0A2W3ZTH7</accession>
<name>A0A2W3ZTH7_9ENTE</name>
<proteinExistence type="predicted"/>
<protein>
    <submittedName>
        <fullName evidence="2">Uncharacterized protein</fullName>
    </submittedName>
</protein>
<sequence length="130" mass="14841">MAKGKRLTPQQIREQEEAAAAALAAAEESDTNPVVPTNDVFGGIGDTPKNEIKEDPAEKELTRFEDIRNYYEAYTGGKQSTFYLPEELLRKLKAKLSEEDMSITDKIKSLLLTYYFEDKELKDSYQKRPK</sequence>
<feature type="region of interest" description="Disordered" evidence="1">
    <location>
        <begin position="1"/>
        <end position="52"/>
    </location>
</feature>
<gene>
    <name evidence="2" type="ORF">CI088_01455</name>
</gene>
<dbReference type="RefSeq" id="WP_111246943.1">
    <property type="nucleotide sequence ID" value="NZ_PIEU01000003.1"/>
</dbReference>
<organism evidence="2 3">
    <name type="scientific">Enterococcus plantarum</name>
    <dbReference type="NCBI Taxonomy" id="1077675"/>
    <lineage>
        <taxon>Bacteria</taxon>
        <taxon>Bacillati</taxon>
        <taxon>Bacillota</taxon>
        <taxon>Bacilli</taxon>
        <taxon>Lactobacillales</taxon>
        <taxon>Enterococcaceae</taxon>
        <taxon>Enterococcus</taxon>
    </lineage>
</organism>
<dbReference type="Proteomes" id="UP000249828">
    <property type="component" value="Unassembled WGS sequence"/>
</dbReference>
<dbReference type="AlphaFoldDB" id="A0A2W3ZTH7"/>
<comment type="caution">
    <text evidence="2">The sequence shown here is derived from an EMBL/GenBank/DDBJ whole genome shotgun (WGS) entry which is preliminary data.</text>
</comment>
<dbReference type="EMBL" id="PIEU01000003">
    <property type="protein sequence ID" value="PZL77494.1"/>
    <property type="molecule type" value="Genomic_DNA"/>
</dbReference>